<dbReference type="Gramene" id="ORUFI12G13810.1">
    <property type="protein sequence ID" value="ORUFI12G13810.1"/>
    <property type="gene ID" value="ORUFI12G13810"/>
</dbReference>
<evidence type="ECO:0000259" key="2">
    <source>
        <dbReference type="Pfam" id="PF02431"/>
    </source>
</evidence>
<dbReference type="SUPFAM" id="SSF54626">
    <property type="entry name" value="Chalcone isomerase"/>
    <property type="match status" value="1"/>
</dbReference>
<dbReference type="InterPro" id="IPR016087">
    <property type="entry name" value="Chalcone_isomerase"/>
</dbReference>
<dbReference type="Proteomes" id="UP000008022">
    <property type="component" value="Unassembled WGS sequence"/>
</dbReference>
<evidence type="ECO:0000313" key="4">
    <source>
        <dbReference type="Proteomes" id="UP000008022"/>
    </source>
</evidence>
<organism evidence="3 4">
    <name type="scientific">Oryza rufipogon</name>
    <name type="common">Brownbeard rice</name>
    <name type="synonym">Asian wild rice</name>
    <dbReference type="NCBI Taxonomy" id="4529"/>
    <lineage>
        <taxon>Eukaryota</taxon>
        <taxon>Viridiplantae</taxon>
        <taxon>Streptophyta</taxon>
        <taxon>Embryophyta</taxon>
        <taxon>Tracheophyta</taxon>
        <taxon>Spermatophyta</taxon>
        <taxon>Magnoliopsida</taxon>
        <taxon>Liliopsida</taxon>
        <taxon>Poales</taxon>
        <taxon>Poaceae</taxon>
        <taxon>BOP clade</taxon>
        <taxon>Oryzoideae</taxon>
        <taxon>Oryzeae</taxon>
        <taxon>Oryzinae</taxon>
        <taxon>Oryza</taxon>
    </lineage>
</organism>
<dbReference type="STRING" id="4529.A0A0E0RHH6"/>
<accession>A0A0E0RHH6</accession>
<dbReference type="AlphaFoldDB" id="A0A0E0RHH6"/>
<dbReference type="Pfam" id="PF02431">
    <property type="entry name" value="Chalcone"/>
    <property type="match status" value="1"/>
</dbReference>
<dbReference type="InterPro" id="IPR016089">
    <property type="entry name" value="Chalcone_isomerase_bundle_sf"/>
</dbReference>
<dbReference type="HOGENOM" id="CLU_2417118_0_0_1"/>
<protein>
    <recommendedName>
        <fullName evidence="1">Chalcone-flavonone isomerase family protein</fullName>
    </recommendedName>
</protein>
<dbReference type="OMA" id="IVGTSWY"/>
<reference evidence="3" key="2">
    <citation type="submission" date="2015-06" db="UniProtKB">
        <authorList>
            <consortium name="EnsemblPlants"/>
        </authorList>
    </citation>
    <scope>IDENTIFICATION</scope>
</reference>
<keyword evidence="4" id="KW-1185">Reference proteome</keyword>
<name>A0A0E0RHH6_ORYRU</name>
<evidence type="ECO:0000313" key="3">
    <source>
        <dbReference type="EnsemblPlants" id="ORUFI12G13810.1"/>
    </source>
</evidence>
<evidence type="ECO:0000256" key="1">
    <source>
        <dbReference type="RuleBase" id="RU361158"/>
    </source>
</evidence>
<reference evidence="4" key="1">
    <citation type="submission" date="2013-06" db="EMBL/GenBank/DDBJ databases">
        <authorList>
            <person name="Zhao Q."/>
        </authorList>
    </citation>
    <scope>NUCLEOTIDE SEQUENCE</scope>
    <source>
        <strain evidence="4">cv. W1943</strain>
    </source>
</reference>
<sequence>MAFLGEIGLYDGIVGTSWYRTSSLKQYRGWEGLVQIESRALCEVVLDSIIGEHGVSLAAKQSIAARVSQLLKAESTSDVAPAAAAEPALVSA</sequence>
<comment type="similarity">
    <text evidence="1">Belongs to the chalcone isomerase family.</text>
</comment>
<dbReference type="InterPro" id="IPR036298">
    <property type="entry name" value="Chalcone_isomerase_sf"/>
</dbReference>
<feature type="domain" description="Chalcone isomerase" evidence="2">
    <location>
        <begin position="35"/>
        <end position="70"/>
    </location>
</feature>
<dbReference type="GO" id="GO:0016872">
    <property type="term" value="F:intramolecular lyase activity"/>
    <property type="evidence" value="ECO:0007669"/>
    <property type="project" value="InterPro"/>
</dbReference>
<dbReference type="EnsemblPlants" id="ORUFI12G13810.1">
    <property type="protein sequence ID" value="ORUFI12G13810.1"/>
    <property type="gene ID" value="ORUFI12G13810"/>
</dbReference>
<dbReference type="Gene3D" id="1.10.890.20">
    <property type="match status" value="1"/>
</dbReference>
<proteinExistence type="inferred from homology"/>